<dbReference type="EMBL" id="AP024086">
    <property type="protein sequence ID" value="BCL59507.1"/>
    <property type="molecule type" value="Genomic_DNA"/>
</dbReference>
<dbReference type="AlphaFoldDB" id="A0A8D5FTC3"/>
<organism evidence="2 3">
    <name type="scientific">Desulfomarina profundi</name>
    <dbReference type="NCBI Taxonomy" id="2772557"/>
    <lineage>
        <taxon>Bacteria</taxon>
        <taxon>Pseudomonadati</taxon>
        <taxon>Thermodesulfobacteriota</taxon>
        <taxon>Desulfobulbia</taxon>
        <taxon>Desulfobulbales</taxon>
        <taxon>Desulfobulbaceae</taxon>
        <taxon>Desulfomarina</taxon>
    </lineage>
</organism>
<evidence type="ECO:0000259" key="1">
    <source>
        <dbReference type="Pfam" id="PF00881"/>
    </source>
</evidence>
<dbReference type="PANTHER" id="PTHR23026:SF117">
    <property type="entry name" value="NITROREDUCTASE"/>
    <property type="match status" value="1"/>
</dbReference>
<keyword evidence="3" id="KW-1185">Reference proteome</keyword>
<dbReference type="GO" id="GO:0016491">
    <property type="term" value="F:oxidoreductase activity"/>
    <property type="evidence" value="ECO:0007669"/>
    <property type="project" value="TreeGrafter"/>
</dbReference>
<dbReference type="InterPro" id="IPR029479">
    <property type="entry name" value="Nitroreductase"/>
</dbReference>
<dbReference type="PANTHER" id="PTHR23026">
    <property type="entry name" value="NADPH NITROREDUCTASE"/>
    <property type="match status" value="1"/>
</dbReference>
<name>A0A8D5FTC3_9BACT</name>
<dbReference type="KEGG" id="dbk:DGMP_02000"/>
<sequence length="172" mass="19529">MFLELLKKRRSIRRYKEKPIEKEKIDILVEAALRSPSSRSLNPWKFVVVTDRALLEELATSKPHGGSFIKNAPLAIVVCGDPEKSDVWVEDCSIASIILHLQATDLGLGSCWIQIRKRNRDEGQAAEDHVKEILGLDNRLMVEAIIAIGYAQEEKEEHAYDSLPFDKVKFCQ</sequence>
<protein>
    <submittedName>
        <fullName evidence="2">Nitroreductase</fullName>
    </submittedName>
</protein>
<accession>A0A8D5FTC3</accession>
<evidence type="ECO:0000313" key="3">
    <source>
        <dbReference type="Proteomes" id="UP000826725"/>
    </source>
</evidence>
<feature type="domain" description="Nitroreductase" evidence="1">
    <location>
        <begin position="6"/>
        <end position="59"/>
    </location>
</feature>
<dbReference type="RefSeq" id="WP_228855732.1">
    <property type="nucleotide sequence ID" value="NZ_AP024086.1"/>
</dbReference>
<proteinExistence type="predicted"/>
<dbReference type="Proteomes" id="UP000826725">
    <property type="component" value="Chromosome"/>
</dbReference>
<dbReference type="InterPro" id="IPR050627">
    <property type="entry name" value="Nitroreductase/BluB"/>
</dbReference>
<reference evidence="2" key="1">
    <citation type="submission" date="2020-09" db="EMBL/GenBank/DDBJ databases">
        <title>Desulfogranum mesoprofundum gen. nov., sp. nov., a novel mesophilic, sulfate-reducing chemolithoautotroph isolated from a deep-sea hydrothermal vent chimney in the Suiyo Seamount.</title>
        <authorList>
            <person name="Hashimoto Y."/>
            <person name="Nakagawa S."/>
        </authorList>
    </citation>
    <scope>NUCLEOTIDE SEQUENCE</scope>
    <source>
        <strain evidence="2">KT2</strain>
    </source>
</reference>
<dbReference type="CDD" id="cd02151">
    <property type="entry name" value="nitroreductase"/>
    <property type="match status" value="1"/>
</dbReference>
<gene>
    <name evidence="2" type="ORF">DGMP_02000</name>
</gene>
<dbReference type="Pfam" id="PF00881">
    <property type="entry name" value="Nitroreductase"/>
    <property type="match status" value="2"/>
</dbReference>
<evidence type="ECO:0000313" key="2">
    <source>
        <dbReference type="EMBL" id="BCL59507.1"/>
    </source>
</evidence>
<feature type="domain" description="Nitroreductase" evidence="1">
    <location>
        <begin position="66"/>
        <end position="150"/>
    </location>
</feature>